<protein>
    <submittedName>
        <fullName evidence="8">Undecaprenyl/decaprenyl-phosphate alpha-N-acetylglucosaminyl 1-phosphate transferase</fullName>
    </submittedName>
</protein>
<keyword evidence="4 7" id="KW-0812">Transmembrane</keyword>
<dbReference type="PANTHER" id="PTHR22926:SF3">
    <property type="entry name" value="UNDECAPRENYL-PHOSPHATE ALPHA-N-ACETYLGLUCOSAMINYL 1-PHOSPHATE TRANSFERASE"/>
    <property type="match status" value="1"/>
</dbReference>
<dbReference type="Pfam" id="PF00953">
    <property type="entry name" value="Glycos_transf_4"/>
    <property type="match status" value="1"/>
</dbReference>
<dbReference type="InterPro" id="IPR018480">
    <property type="entry name" value="PNAcMuramoyl-5peptid_Trfase_CS"/>
</dbReference>
<accession>A0ABX0A5A2</accession>
<feature type="transmembrane region" description="Helical" evidence="7">
    <location>
        <begin position="125"/>
        <end position="146"/>
    </location>
</feature>
<evidence type="ECO:0000256" key="7">
    <source>
        <dbReference type="SAM" id="Phobius"/>
    </source>
</evidence>
<keyword evidence="2" id="KW-1003">Cell membrane</keyword>
<evidence type="ECO:0000256" key="6">
    <source>
        <dbReference type="ARBA" id="ARBA00023136"/>
    </source>
</evidence>
<evidence type="ECO:0000313" key="9">
    <source>
        <dbReference type="Proteomes" id="UP000743899"/>
    </source>
</evidence>
<dbReference type="Proteomes" id="UP000743899">
    <property type="component" value="Unassembled WGS sequence"/>
</dbReference>
<gene>
    <name evidence="8" type="ORF">GW534_07965</name>
</gene>
<reference evidence="8 9" key="1">
    <citation type="submission" date="2020-01" db="EMBL/GenBank/DDBJ databases">
        <title>A novel Bacillus sp. from Pasinler.</title>
        <authorList>
            <person name="Adiguzel A."/>
            <person name="Ay H."/>
            <person name="Baltaci M.O."/>
        </authorList>
    </citation>
    <scope>NUCLEOTIDE SEQUENCE [LARGE SCALE GENOMIC DNA]</scope>
    <source>
        <strain evidence="8 9">P1</strain>
    </source>
</reference>
<feature type="transmembrane region" description="Helical" evidence="7">
    <location>
        <begin position="214"/>
        <end position="232"/>
    </location>
</feature>
<feature type="transmembrane region" description="Helical" evidence="7">
    <location>
        <begin position="6"/>
        <end position="30"/>
    </location>
</feature>
<proteinExistence type="predicted"/>
<feature type="transmembrane region" description="Helical" evidence="7">
    <location>
        <begin position="315"/>
        <end position="340"/>
    </location>
</feature>
<evidence type="ECO:0000256" key="3">
    <source>
        <dbReference type="ARBA" id="ARBA00022679"/>
    </source>
</evidence>
<feature type="transmembrane region" description="Helical" evidence="7">
    <location>
        <begin position="280"/>
        <end position="309"/>
    </location>
</feature>
<evidence type="ECO:0000313" key="8">
    <source>
        <dbReference type="EMBL" id="NCU17691.1"/>
    </source>
</evidence>
<keyword evidence="5 7" id="KW-1133">Transmembrane helix</keyword>
<name>A0ABX0A5A2_9BACI</name>
<dbReference type="InterPro" id="IPR000715">
    <property type="entry name" value="Glycosyl_transferase_4"/>
</dbReference>
<organism evidence="8 9">
    <name type="scientific">Pallidibacillus pasinlerensis</name>
    <dbReference type="NCBI Taxonomy" id="2703818"/>
    <lineage>
        <taxon>Bacteria</taxon>
        <taxon>Bacillati</taxon>
        <taxon>Bacillota</taxon>
        <taxon>Bacilli</taxon>
        <taxon>Bacillales</taxon>
        <taxon>Bacillaceae</taxon>
        <taxon>Pallidibacillus</taxon>
    </lineage>
</organism>
<dbReference type="CDD" id="cd06853">
    <property type="entry name" value="GT_WecA_like"/>
    <property type="match status" value="1"/>
</dbReference>
<dbReference type="PANTHER" id="PTHR22926">
    <property type="entry name" value="PHOSPHO-N-ACETYLMURAMOYL-PENTAPEPTIDE-TRANSFERASE"/>
    <property type="match status" value="1"/>
</dbReference>
<feature type="transmembrane region" description="Helical" evidence="7">
    <location>
        <begin position="102"/>
        <end position="119"/>
    </location>
</feature>
<dbReference type="RefSeq" id="WP_161920522.1">
    <property type="nucleotide sequence ID" value="NZ_JAACYS010000030.1"/>
</dbReference>
<comment type="caution">
    <text evidence="8">The sequence shown here is derived from an EMBL/GenBank/DDBJ whole genome shotgun (WGS) entry which is preliminary data.</text>
</comment>
<dbReference type="EMBL" id="JAACYS010000030">
    <property type="protein sequence ID" value="NCU17691.1"/>
    <property type="molecule type" value="Genomic_DNA"/>
</dbReference>
<sequence>MFPITNLFVGFAIACISAYLLVYPIKWLAFRFNVIDIPNKRKVHTTPTPRLGGLAIIFSTFFALFYLQPVHPQFLAYIFGAIIIIITGVLDDKFTLRPLFKLVGQILPAIFLIIQGVSIERITLPFIGIVEFSPSICIIVTLIWIIGITNAINLIDGLDGLASGVSTIALLSILIMAIMDGQLFIVILCTVLIGSNIGFLFHNFHPAKIYMGDTGSLFLGYSIAYISILGLFKKLTLFGFVIPVIVLGVPIFDTLFAIVRRLLNGEKIMTPDKKHIHHQLLAAGFSHRTTVLIIYGISAVFGLLAIIFSNASINYLLIITLIWALLVYILAEFVGLTGAGKKPILGMFKRILKINRQSQ</sequence>
<feature type="transmembrane region" description="Helical" evidence="7">
    <location>
        <begin position="184"/>
        <end position="202"/>
    </location>
</feature>
<dbReference type="GO" id="GO:0016740">
    <property type="term" value="F:transferase activity"/>
    <property type="evidence" value="ECO:0007669"/>
    <property type="project" value="UniProtKB-KW"/>
</dbReference>
<comment type="subcellular location">
    <subcellularLocation>
        <location evidence="1">Cell membrane</location>
        <topology evidence="1">Multi-pass membrane protein</topology>
    </subcellularLocation>
</comment>
<feature type="transmembrane region" description="Helical" evidence="7">
    <location>
        <begin position="158"/>
        <end position="178"/>
    </location>
</feature>
<keyword evidence="6 7" id="KW-0472">Membrane</keyword>
<evidence type="ECO:0000256" key="5">
    <source>
        <dbReference type="ARBA" id="ARBA00022989"/>
    </source>
</evidence>
<feature type="transmembrane region" description="Helical" evidence="7">
    <location>
        <begin position="51"/>
        <end position="68"/>
    </location>
</feature>
<evidence type="ECO:0000256" key="2">
    <source>
        <dbReference type="ARBA" id="ARBA00022475"/>
    </source>
</evidence>
<evidence type="ECO:0000256" key="4">
    <source>
        <dbReference type="ARBA" id="ARBA00022692"/>
    </source>
</evidence>
<feature type="transmembrane region" description="Helical" evidence="7">
    <location>
        <begin position="74"/>
        <end position="90"/>
    </location>
</feature>
<evidence type="ECO:0000256" key="1">
    <source>
        <dbReference type="ARBA" id="ARBA00004651"/>
    </source>
</evidence>
<keyword evidence="9" id="KW-1185">Reference proteome</keyword>
<dbReference type="PROSITE" id="PS01348">
    <property type="entry name" value="MRAY_2"/>
    <property type="match status" value="1"/>
</dbReference>
<keyword evidence="3 8" id="KW-0808">Transferase</keyword>
<feature type="transmembrane region" description="Helical" evidence="7">
    <location>
        <begin position="238"/>
        <end position="259"/>
    </location>
</feature>